<comment type="caution">
    <text evidence="2">The sequence shown here is derived from an EMBL/GenBank/DDBJ whole genome shotgun (WGS) entry which is preliminary data.</text>
</comment>
<evidence type="ECO:0000313" key="3">
    <source>
        <dbReference type="Proteomes" id="UP001597168"/>
    </source>
</evidence>
<feature type="transmembrane region" description="Helical" evidence="1">
    <location>
        <begin position="145"/>
        <end position="164"/>
    </location>
</feature>
<keyword evidence="1" id="KW-0472">Membrane</keyword>
<name>A0ABW3QZ33_9PSEU</name>
<evidence type="ECO:0000313" key="2">
    <source>
        <dbReference type="EMBL" id="MFD1150041.1"/>
    </source>
</evidence>
<dbReference type="RefSeq" id="WP_380725775.1">
    <property type="nucleotide sequence ID" value="NZ_JBHTLK010000136.1"/>
</dbReference>
<gene>
    <name evidence="2" type="ORF">ACFQ3T_23155</name>
</gene>
<keyword evidence="1" id="KW-1133">Transmembrane helix</keyword>
<evidence type="ECO:0000256" key="1">
    <source>
        <dbReference type="SAM" id="Phobius"/>
    </source>
</evidence>
<feature type="transmembrane region" description="Helical" evidence="1">
    <location>
        <begin position="80"/>
        <end position="100"/>
    </location>
</feature>
<accession>A0ABW3QZ33</accession>
<dbReference type="EMBL" id="JBHTLK010000136">
    <property type="protein sequence ID" value="MFD1150041.1"/>
    <property type="molecule type" value="Genomic_DNA"/>
</dbReference>
<feature type="transmembrane region" description="Helical" evidence="1">
    <location>
        <begin position="112"/>
        <end position="133"/>
    </location>
</feature>
<sequence>MKSSGAPVSVRVVLAVAGAALIGGLGLVAPAAAHASANDVTVSARSVADPVNVDAPSTGPRQEAGHPSVVAAGGLGSGRLLPTAADVVGLLGMVLGGLALRSAGRTGASRRGAIAAGTAGVVSAAVGGLHWANSAGGFGTGNGKAGAIIAVVVGVAAVVLAGLATSRARRAT</sequence>
<dbReference type="Proteomes" id="UP001597168">
    <property type="component" value="Unassembled WGS sequence"/>
</dbReference>
<dbReference type="InterPro" id="IPR045770">
    <property type="entry name" value="DUF6223"/>
</dbReference>
<keyword evidence="1" id="KW-0812">Transmembrane</keyword>
<dbReference type="Pfam" id="PF19733">
    <property type="entry name" value="DUF6223"/>
    <property type="match status" value="1"/>
</dbReference>
<protein>
    <submittedName>
        <fullName evidence="2">DUF6223 family protein</fullName>
    </submittedName>
</protein>
<proteinExistence type="predicted"/>
<keyword evidence="3" id="KW-1185">Reference proteome</keyword>
<organism evidence="2 3">
    <name type="scientific">Saccharothrix hoggarensis</name>
    <dbReference type="NCBI Taxonomy" id="913853"/>
    <lineage>
        <taxon>Bacteria</taxon>
        <taxon>Bacillati</taxon>
        <taxon>Actinomycetota</taxon>
        <taxon>Actinomycetes</taxon>
        <taxon>Pseudonocardiales</taxon>
        <taxon>Pseudonocardiaceae</taxon>
        <taxon>Saccharothrix</taxon>
    </lineage>
</organism>
<reference evidence="3" key="1">
    <citation type="journal article" date="2019" name="Int. J. Syst. Evol. Microbiol.">
        <title>The Global Catalogue of Microorganisms (GCM) 10K type strain sequencing project: providing services to taxonomists for standard genome sequencing and annotation.</title>
        <authorList>
            <consortium name="The Broad Institute Genomics Platform"/>
            <consortium name="The Broad Institute Genome Sequencing Center for Infectious Disease"/>
            <person name="Wu L."/>
            <person name="Ma J."/>
        </authorList>
    </citation>
    <scope>NUCLEOTIDE SEQUENCE [LARGE SCALE GENOMIC DNA]</scope>
    <source>
        <strain evidence="3">CCUG 60214</strain>
    </source>
</reference>